<dbReference type="GO" id="GO:0046872">
    <property type="term" value="F:metal ion binding"/>
    <property type="evidence" value="ECO:0007669"/>
    <property type="project" value="UniProtKB-KW"/>
</dbReference>
<keyword evidence="8" id="KW-1185">Reference proteome</keyword>
<feature type="binding site" evidence="5">
    <location>
        <position position="276"/>
    </location>
    <ligand>
        <name>Mg(2+)</name>
        <dbReference type="ChEBI" id="CHEBI:18420"/>
    </ligand>
</feature>
<keyword evidence="5" id="KW-0479">Metal-binding</keyword>
<dbReference type="SMART" id="SM00275">
    <property type="entry name" value="G_alpha"/>
    <property type="match status" value="1"/>
</dbReference>
<dbReference type="GO" id="GO:0005737">
    <property type="term" value="C:cytoplasm"/>
    <property type="evidence" value="ECO:0007669"/>
    <property type="project" value="TreeGrafter"/>
</dbReference>
<dbReference type="SUPFAM" id="SSF52540">
    <property type="entry name" value="P-loop containing nucleoside triphosphate hydrolases"/>
    <property type="match status" value="1"/>
</dbReference>
<dbReference type="GO" id="GO:0007188">
    <property type="term" value="P:adenylate cyclase-modulating G protein-coupled receptor signaling pathway"/>
    <property type="evidence" value="ECO:0007669"/>
    <property type="project" value="TreeGrafter"/>
</dbReference>
<comment type="caution">
    <text evidence="7">The sequence shown here is derived from an EMBL/GenBank/DDBJ whole genome shotgun (WGS) entry which is preliminary data.</text>
</comment>
<dbReference type="Proteomes" id="UP000521943">
    <property type="component" value="Unassembled WGS sequence"/>
</dbReference>
<dbReference type="GO" id="GO:0031683">
    <property type="term" value="F:G-protein beta/gamma-subunit complex binding"/>
    <property type="evidence" value="ECO:0007669"/>
    <property type="project" value="InterPro"/>
</dbReference>
<feature type="compositionally biased region" description="Basic and acidic residues" evidence="6">
    <location>
        <begin position="26"/>
        <end position="53"/>
    </location>
</feature>
<dbReference type="InterPro" id="IPR011025">
    <property type="entry name" value="GproteinA_insert"/>
</dbReference>
<keyword evidence="2 4" id="KW-0342">GTP-binding</keyword>
<dbReference type="EMBL" id="JACGCI010000021">
    <property type="protein sequence ID" value="KAF6757701.1"/>
    <property type="molecule type" value="Genomic_DNA"/>
</dbReference>
<dbReference type="GO" id="GO:0001664">
    <property type="term" value="F:G protein-coupled receptor binding"/>
    <property type="evidence" value="ECO:0007669"/>
    <property type="project" value="TreeGrafter"/>
</dbReference>
<evidence type="ECO:0000313" key="8">
    <source>
        <dbReference type="Proteomes" id="UP000521943"/>
    </source>
</evidence>
<sequence>MYGIRRSKAPKVTWPPAPPVDETDEERQNRLDEEARAKKRSDEIDSEIRAEKEKKKRKPGNRAKILLLGQAESGKSTVLKNFQYQFAPKAFEAEAELWKPIVHLNLVRSINFVINFLNSRIAGMREVMKDAPMATGQGLHFSGDVYRLIASLAPLRDVEDTLNQILAVEPTSGQPQVTGINLYYNPAKAPEGSASSSSADDTPSISDRLWQARRVLLSCGEDIEKLWNDRTVRRALKSAEITLEEQPGFFLDSAIRVTQEDYRPPPQDILKARVTTIGPEEHIIQDERDFDAREWIIYDVGGSRSQRAAWAQFFDDVNIIIFLAPMSAFNQVLAEDESVNRLTDSLKLWQDTCSNKILENLEFVLFLNKLDILQSKLRAGVKFSEFVTSFIDKPNETKPVAKYLLDVFVSIHQKNSPRRRRLHPHLTCAVELILVNFLQKTNVL</sequence>
<keyword evidence="5" id="KW-0460">Magnesium</keyword>
<evidence type="ECO:0000256" key="5">
    <source>
        <dbReference type="PIRSR" id="PIRSR601019-2"/>
    </source>
</evidence>
<dbReference type="SUPFAM" id="SSF47895">
    <property type="entry name" value="Transducin (alpha subunit), insertion domain"/>
    <property type="match status" value="1"/>
</dbReference>
<evidence type="ECO:0000256" key="2">
    <source>
        <dbReference type="ARBA" id="ARBA00023134"/>
    </source>
</evidence>
<feature type="binding site" evidence="4">
    <location>
        <begin position="270"/>
        <end position="276"/>
    </location>
    <ligand>
        <name>GTP</name>
        <dbReference type="ChEBI" id="CHEBI:37565"/>
    </ligand>
</feature>
<dbReference type="GO" id="GO:0005525">
    <property type="term" value="F:GTP binding"/>
    <property type="evidence" value="ECO:0007669"/>
    <property type="project" value="UniProtKB-KW"/>
</dbReference>
<name>A0A8H6MA54_9AGAR</name>
<dbReference type="Pfam" id="PF00503">
    <property type="entry name" value="G-alpha"/>
    <property type="match status" value="1"/>
</dbReference>
<evidence type="ECO:0000256" key="3">
    <source>
        <dbReference type="ARBA" id="ARBA00023224"/>
    </source>
</evidence>
<dbReference type="PANTHER" id="PTHR10218">
    <property type="entry name" value="GTP-BINDING PROTEIN ALPHA SUBUNIT"/>
    <property type="match status" value="1"/>
</dbReference>
<dbReference type="PRINTS" id="PR00318">
    <property type="entry name" value="GPROTEINA"/>
</dbReference>
<gene>
    <name evidence="7" type="ORF">DFP72DRAFT_890434</name>
</gene>
<accession>A0A8H6MA54</accession>
<protein>
    <submittedName>
        <fullName evidence="7">Guanine nucleotide binding protein, alpha subunit</fullName>
    </submittedName>
</protein>
<dbReference type="Gene3D" id="1.10.400.10">
    <property type="entry name" value="GI Alpha 1, domain 2-like"/>
    <property type="match status" value="1"/>
</dbReference>
<keyword evidence="3" id="KW-0807">Transducer</keyword>
<reference evidence="7 8" key="1">
    <citation type="submission" date="2020-07" db="EMBL/GenBank/DDBJ databases">
        <title>Comparative genomics of pyrophilous fungi reveals a link between fire events and developmental genes.</title>
        <authorList>
            <consortium name="DOE Joint Genome Institute"/>
            <person name="Steindorff A.S."/>
            <person name="Carver A."/>
            <person name="Calhoun S."/>
            <person name="Stillman K."/>
            <person name="Liu H."/>
            <person name="Lipzen A."/>
            <person name="Pangilinan J."/>
            <person name="Labutti K."/>
            <person name="Bruns T.D."/>
            <person name="Grigoriev I.V."/>
        </authorList>
    </citation>
    <scope>NUCLEOTIDE SEQUENCE [LARGE SCALE GENOMIC DNA]</scope>
    <source>
        <strain evidence="7 8">CBS 144469</strain>
    </source>
</reference>
<dbReference type="PROSITE" id="PS51882">
    <property type="entry name" value="G_ALPHA"/>
    <property type="match status" value="1"/>
</dbReference>
<feature type="binding site" evidence="4">
    <location>
        <begin position="368"/>
        <end position="371"/>
    </location>
    <ligand>
        <name>GTP</name>
        <dbReference type="ChEBI" id="CHEBI:37565"/>
    </ligand>
</feature>
<dbReference type="GO" id="GO:0003924">
    <property type="term" value="F:GTPase activity"/>
    <property type="evidence" value="ECO:0007669"/>
    <property type="project" value="InterPro"/>
</dbReference>
<dbReference type="PANTHER" id="PTHR10218:SF360">
    <property type="entry name" value="GUANINE NUCLEOTIDE-BINDING PROTEIN SUBUNIT ALPHA HOMOLOG"/>
    <property type="match status" value="1"/>
</dbReference>
<feature type="binding site" evidence="4">
    <location>
        <position position="429"/>
    </location>
    <ligand>
        <name>GTP</name>
        <dbReference type="ChEBI" id="CHEBI:37565"/>
    </ligand>
</feature>
<dbReference type="FunFam" id="3.40.50.300:FF:000720">
    <property type="entry name" value="Guanine nucleotide-binding protein G(k) subunit alpha"/>
    <property type="match status" value="1"/>
</dbReference>
<dbReference type="AlphaFoldDB" id="A0A8H6MA54"/>
<evidence type="ECO:0000313" key="7">
    <source>
        <dbReference type="EMBL" id="KAF6757701.1"/>
    </source>
</evidence>
<dbReference type="GO" id="GO:0005834">
    <property type="term" value="C:heterotrimeric G-protein complex"/>
    <property type="evidence" value="ECO:0007669"/>
    <property type="project" value="TreeGrafter"/>
</dbReference>
<keyword evidence="1 4" id="KW-0547">Nucleotide-binding</keyword>
<proteinExistence type="predicted"/>
<organism evidence="7 8">
    <name type="scientific">Ephemerocybe angulata</name>
    <dbReference type="NCBI Taxonomy" id="980116"/>
    <lineage>
        <taxon>Eukaryota</taxon>
        <taxon>Fungi</taxon>
        <taxon>Dikarya</taxon>
        <taxon>Basidiomycota</taxon>
        <taxon>Agaricomycotina</taxon>
        <taxon>Agaricomycetes</taxon>
        <taxon>Agaricomycetidae</taxon>
        <taxon>Agaricales</taxon>
        <taxon>Agaricineae</taxon>
        <taxon>Psathyrellaceae</taxon>
        <taxon>Ephemerocybe</taxon>
    </lineage>
</organism>
<dbReference type="OrthoDB" id="5817230at2759"/>
<dbReference type="Gene3D" id="3.40.50.300">
    <property type="entry name" value="P-loop containing nucleotide triphosphate hydrolases"/>
    <property type="match status" value="2"/>
</dbReference>
<dbReference type="InterPro" id="IPR001019">
    <property type="entry name" value="Gprotein_alpha_su"/>
</dbReference>
<evidence type="ECO:0000256" key="1">
    <source>
        <dbReference type="ARBA" id="ARBA00022741"/>
    </source>
</evidence>
<evidence type="ECO:0000256" key="4">
    <source>
        <dbReference type="PIRSR" id="PIRSR601019-1"/>
    </source>
</evidence>
<dbReference type="InterPro" id="IPR027417">
    <property type="entry name" value="P-loop_NTPase"/>
</dbReference>
<evidence type="ECO:0000256" key="6">
    <source>
        <dbReference type="SAM" id="MobiDB-lite"/>
    </source>
</evidence>
<feature type="region of interest" description="Disordered" evidence="6">
    <location>
        <begin position="1"/>
        <end position="60"/>
    </location>
</feature>